<gene>
    <name evidence="7" type="ORF">OHM77_07480</name>
</gene>
<evidence type="ECO:0000256" key="1">
    <source>
        <dbReference type="ARBA" id="ARBA00005614"/>
    </source>
</evidence>
<dbReference type="InterPro" id="IPR017968">
    <property type="entry name" value="Acylphosphatase_CS"/>
</dbReference>
<dbReference type="PROSITE" id="PS51160">
    <property type="entry name" value="ACYLPHOSPHATASE_3"/>
    <property type="match status" value="1"/>
</dbReference>
<name>A0AA49FIA5_9PROT</name>
<sequence length="91" mass="9833">MTEVRRLVITGRVQGVWYRGGMVGEARRLGVAGWVRNRHDGSVEAVIEGTPEAVAAMIGWARRGPAGAEVDHVAVELGTGCFESFEQRPTV</sequence>
<dbReference type="AlphaFoldDB" id="A0AA49FIA5"/>
<dbReference type="EMBL" id="CP107246">
    <property type="protein sequence ID" value="WIM04552.1"/>
    <property type="molecule type" value="Genomic_DNA"/>
</dbReference>
<dbReference type="InterPro" id="IPR001792">
    <property type="entry name" value="Acylphosphatase-like_dom"/>
</dbReference>
<evidence type="ECO:0000259" key="6">
    <source>
        <dbReference type="PROSITE" id="PS51160"/>
    </source>
</evidence>
<evidence type="ECO:0000256" key="4">
    <source>
        <dbReference type="PROSITE-ProRule" id="PRU00520"/>
    </source>
</evidence>
<reference evidence="7" key="1">
    <citation type="journal article" date="2023" name="Nat. Microbiol.">
        <title>Enrichment and characterization of a nitric oxide-reducing microbial community in a continuous bioreactor.</title>
        <authorList>
            <person name="Garrido-Amador P."/>
            <person name="Stortenbeker N."/>
            <person name="Wessels H.J.C.T."/>
            <person name="Speth D.R."/>
            <person name="Garcia-Heredia I."/>
            <person name="Kartal B."/>
        </authorList>
    </citation>
    <scope>NUCLEOTIDE SEQUENCE</scope>
    <source>
        <strain evidence="7">MAG1</strain>
    </source>
</reference>
<dbReference type="GO" id="GO:0003998">
    <property type="term" value="F:acylphosphatase activity"/>
    <property type="evidence" value="ECO:0007669"/>
    <property type="project" value="UniProtKB-EC"/>
</dbReference>
<feature type="domain" description="Acylphosphatase-like" evidence="6">
    <location>
        <begin position="4"/>
        <end position="89"/>
    </location>
</feature>
<evidence type="ECO:0000256" key="2">
    <source>
        <dbReference type="ARBA" id="ARBA00012150"/>
    </source>
</evidence>
<proteinExistence type="inferred from homology"/>
<feature type="active site" evidence="4">
    <location>
        <position position="19"/>
    </location>
</feature>
<dbReference type="PANTHER" id="PTHR47268:SF4">
    <property type="entry name" value="ACYLPHOSPHATASE"/>
    <property type="match status" value="1"/>
</dbReference>
<dbReference type="Pfam" id="PF00708">
    <property type="entry name" value="Acylphosphatase"/>
    <property type="match status" value="1"/>
</dbReference>
<dbReference type="Gene3D" id="3.30.70.100">
    <property type="match status" value="1"/>
</dbReference>
<dbReference type="EC" id="3.6.1.7" evidence="2 4"/>
<dbReference type="InterPro" id="IPR020456">
    <property type="entry name" value="Acylphosphatase"/>
</dbReference>
<evidence type="ECO:0000256" key="5">
    <source>
        <dbReference type="RuleBase" id="RU004168"/>
    </source>
</evidence>
<dbReference type="PROSITE" id="PS00151">
    <property type="entry name" value="ACYLPHOSPHATASE_2"/>
    <property type="match status" value="1"/>
</dbReference>
<evidence type="ECO:0000256" key="3">
    <source>
        <dbReference type="ARBA" id="ARBA00047645"/>
    </source>
</evidence>
<evidence type="ECO:0000313" key="7">
    <source>
        <dbReference type="EMBL" id="WIM04552.1"/>
    </source>
</evidence>
<dbReference type="PANTHER" id="PTHR47268">
    <property type="entry name" value="ACYLPHOSPHATASE"/>
    <property type="match status" value="1"/>
</dbReference>
<feature type="active site" evidence="4">
    <location>
        <position position="37"/>
    </location>
</feature>
<keyword evidence="4" id="KW-0378">Hydrolase</keyword>
<accession>A0AA49FIA5</accession>
<dbReference type="SUPFAM" id="SSF54975">
    <property type="entry name" value="Acylphosphatase/BLUF domain-like"/>
    <property type="match status" value="1"/>
</dbReference>
<comment type="catalytic activity">
    <reaction evidence="3 4">
        <text>an acyl phosphate + H2O = a carboxylate + phosphate + H(+)</text>
        <dbReference type="Rhea" id="RHEA:14965"/>
        <dbReference type="ChEBI" id="CHEBI:15377"/>
        <dbReference type="ChEBI" id="CHEBI:15378"/>
        <dbReference type="ChEBI" id="CHEBI:29067"/>
        <dbReference type="ChEBI" id="CHEBI:43474"/>
        <dbReference type="ChEBI" id="CHEBI:59918"/>
        <dbReference type="EC" id="3.6.1.7"/>
    </reaction>
</comment>
<dbReference type="InterPro" id="IPR036046">
    <property type="entry name" value="Acylphosphatase-like_dom_sf"/>
</dbReference>
<dbReference type="Proteomes" id="UP001234916">
    <property type="component" value="Chromosome"/>
</dbReference>
<comment type="similarity">
    <text evidence="1 5">Belongs to the acylphosphatase family.</text>
</comment>
<dbReference type="KEGG" id="npv:OHM77_07480"/>
<dbReference type="PRINTS" id="PR00112">
    <property type="entry name" value="ACYLPHPHTASE"/>
</dbReference>
<protein>
    <recommendedName>
        <fullName evidence="2 4">acylphosphatase</fullName>
        <ecNumber evidence="2 4">3.6.1.7</ecNumber>
    </recommendedName>
</protein>
<organism evidence="7">
    <name type="scientific">Candidatus Nitricoxidivorans perseverans</name>
    <dbReference type="NCBI Taxonomy" id="2975601"/>
    <lineage>
        <taxon>Bacteria</taxon>
        <taxon>Pseudomonadati</taxon>
        <taxon>Pseudomonadota</taxon>
        <taxon>Betaproteobacteria</taxon>
        <taxon>Nitrosomonadales</taxon>
        <taxon>Sterolibacteriaceae</taxon>
        <taxon>Candidatus Nitricoxidivorans</taxon>
    </lineage>
</organism>